<evidence type="ECO:0000256" key="8">
    <source>
        <dbReference type="ARBA" id="ARBA00023157"/>
    </source>
</evidence>
<dbReference type="InterPro" id="IPR008754">
    <property type="entry name" value="Peptidase_M43"/>
</dbReference>
<evidence type="ECO:0000313" key="11">
    <source>
        <dbReference type="Proteomes" id="UP000829476"/>
    </source>
</evidence>
<dbReference type="PANTHER" id="PTHR47466">
    <property type="match status" value="1"/>
</dbReference>
<dbReference type="Pfam" id="PF05572">
    <property type="entry name" value="Peptidase_M43"/>
    <property type="match status" value="1"/>
</dbReference>
<dbReference type="GO" id="GO:0008237">
    <property type="term" value="F:metallopeptidase activity"/>
    <property type="evidence" value="ECO:0007669"/>
    <property type="project" value="UniProtKB-KW"/>
</dbReference>
<dbReference type="SUPFAM" id="SSF55486">
    <property type="entry name" value="Metalloproteases ('zincins'), catalytic domain"/>
    <property type="match status" value="1"/>
</dbReference>
<evidence type="ECO:0000256" key="1">
    <source>
        <dbReference type="ARBA" id="ARBA00008721"/>
    </source>
</evidence>
<evidence type="ECO:0000256" key="4">
    <source>
        <dbReference type="ARBA" id="ARBA00022729"/>
    </source>
</evidence>
<dbReference type="PROSITE" id="PS51257">
    <property type="entry name" value="PROKAR_LIPOPROTEIN"/>
    <property type="match status" value="1"/>
</dbReference>
<dbReference type="Gene3D" id="3.40.390.10">
    <property type="entry name" value="Collagenase (Catalytic Domain)"/>
    <property type="match status" value="1"/>
</dbReference>
<dbReference type="EMBL" id="CP094326">
    <property type="protein sequence ID" value="UNY98844.1"/>
    <property type="molecule type" value="Genomic_DNA"/>
</dbReference>
<dbReference type="Proteomes" id="UP000829476">
    <property type="component" value="Chromosome"/>
</dbReference>
<dbReference type="PANTHER" id="PTHR47466:SF1">
    <property type="entry name" value="METALLOPROTEASE MEP1 (AFU_ORTHOLOGUE AFUA_1G07730)-RELATED"/>
    <property type="match status" value="1"/>
</dbReference>
<evidence type="ECO:0000313" key="10">
    <source>
        <dbReference type="EMBL" id="UNY98844.1"/>
    </source>
</evidence>
<keyword evidence="6" id="KW-0862">Zinc</keyword>
<keyword evidence="3" id="KW-0479">Metal-binding</keyword>
<protein>
    <submittedName>
        <fullName evidence="10">Zinc metalloprotease</fullName>
    </submittedName>
</protein>
<keyword evidence="11" id="KW-1185">Reference proteome</keyword>
<evidence type="ECO:0000256" key="5">
    <source>
        <dbReference type="ARBA" id="ARBA00022801"/>
    </source>
</evidence>
<sequence length="302" mass="33805">MKNKFWHLAIVMVLFSCSKNNDTLPETPDESILYTLPVVVHVIHSGESEGEGSNLSTARIKEQIESLNDDFRRVPGTLGENNFPYSDDAFIRFKLAERTPDGDPTNGIRRVNYFDVNPDKGDDDHMHDWLPQLGYWDPEKYINIWVYGGFNPNENLGLATLPTTDLPGLEKELQVNGDGIMINAHHFGKSGATDDDNLGKTLTHEMGHFLGLYHLWGHVEGKPCLEQDDFVADTPPVAGPLFNCDDSQLACDGQPAPVSNYMNLTSDKCMNTFTKGQIARMRHVLKNAVRRKSLTSSDVITR</sequence>
<dbReference type="RefSeq" id="WP_242937250.1">
    <property type="nucleotide sequence ID" value="NZ_CP094326.1"/>
</dbReference>
<keyword evidence="5" id="KW-0378">Hydrolase</keyword>
<keyword evidence="7 10" id="KW-0482">Metalloprotease</keyword>
<reference evidence="10 11" key="1">
    <citation type="journal article" date="2018" name="Int. J. Syst. Evol. Microbiol.">
        <title>Zhouia spongiae sp. nov., isolated from a marine sponge.</title>
        <authorList>
            <person name="Zhuang L."/>
            <person name="Lin B."/>
            <person name="Qin F."/>
            <person name="Luo L."/>
        </authorList>
    </citation>
    <scope>NUCLEOTIDE SEQUENCE [LARGE SCALE GENOMIC DNA]</scope>
    <source>
        <strain evidence="10 11">HN-Y44</strain>
    </source>
</reference>
<evidence type="ECO:0000259" key="9">
    <source>
        <dbReference type="Pfam" id="PF05572"/>
    </source>
</evidence>
<keyword evidence="2" id="KW-0645">Protease</keyword>
<feature type="domain" description="Peptidase M43 pregnancy-associated plasma-A" evidence="9">
    <location>
        <begin position="135"/>
        <end position="285"/>
    </location>
</feature>
<dbReference type="InterPro" id="IPR024079">
    <property type="entry name" value="MetalloPept_cat_dom_sf"/>
</dbReference>
<evidence type="ECO:0000256" key="7">
    <source>
        <dbReference type="ARBA" id="ARBA00023049"/>
    </source>
</evidence>
<comment type="similarity">
    <text evidence="1">Belongs to the peptidase M43B family.</text>
</comment>
<evidence type="ECO:0000256" key="6">
    <source>
        <dbReference type="ARBA" id="ARBA00022833"/>
    </source>
</evidence>
<dbReference type="CDD" id="cd04275">
    <property type="entry name" value="ZnMc_pappalysin_like"/>
    <property type="match status" value="1"/>
</dbReference>
<gene>
    <name evidence="10" type="ORF">MQE36_00470</name>
</gene>
<evidence type="ECO:0000256" key="3">
    <source>
        <dbReference type="ARBA" id="ARBA00022723"/>
    </source>
</evidence>
<keyword evidence="4" id="KW-0732">Signal</keyword>
<evidence type="ECO:0000256" key="2">
    <source>
        <dbReference type="ARBA" id="ARBA00022670"/>
    </source>
</evidence>
<name>A0ABY3YMM1_9FLAO</name>
<keyword evidence="8" id="KW-1015">Disulfide bond</keyword>
<proteinExistence type="inferred from homology"/>
<accession>A0ABY3YMM1</accession>
<organism evidence="10 11">
    <name type="scientific">Zhouia spongiae</name>
    <dbReference type="NCBI Taxonomy" id="2202721"/>
    <lineage>
        <taxon>Bacteria</taxon>
        <taxon>Pseudomonadati</taxon>
        <taxon>Bacteroidota</taxon>
        <taxon>Flavobacteriia</taxon>
        <taxon>Flavobacteriales</taxon>
        <taxon>Flavobacteriaceae</taxon>
        <taxon>Zhouia</taxon>
    </lineage>
</organism>